<dbReference type="InterPro" id="IPR007848">
    <property type="entry name" value="Small_mtfrase_dom"/>
</dbReference>
<dbReference type="SUPFAM" id="SSF53335">
    <property type="entry name" value="S-adenosyl-L-methionine-dependent methyltransferases"/>
    <property type="match status" value="1"/>
</dbReference>
<feature type="domain" description="Release factor glutamine methyltransferase N-terminal" evidence="7">
    <location>
        <begin position="5"/>
        <end position="73"/>
    </location>
</feature>
<dbReference type="Pfam" id="PF17827">
    <property type="entry name" value="PrmC_N"/>
    <property type="match status" value="1"/>
</dbReference>
<evidence type="ECO:0000313" key="9">
    <source>
        <dbReference type="Proteomes" id="UP000243073"/>
    </source>
</evidence>
<reference evidence="8 9" key="1">
    <citation type="submission" date="2016-07" db="EMBL/GenBank/DDBJ databases">
        <title>Draft Genome Sequence of Oceanisphaera psychrotolerans, isolated from coastal sediment samples.</title>
        <authorList>
            <person name="Zhuo S."/>
            <person name="Ruan Z."/>
        </authorList>
    </citation>
    <scope>NUCLEOTIDE SEQUENCE [LARGE SCALE GENOMIC DNA]</scope>
    <source>
        <strain evidence="8 9">LAM-WHM-ZC</strain>
    </source>
</reference>
<dbReference type="Proteomes" id="UP000243073">
    <property type="component" value="Unassembled WGS sequence"/>
</dbReference>
<dbReference type="GO" id="GO:0003676">
    <property type="term" value="F:nucleic acid binding"/>
    <property type="evidence" value="ECO:0007669"/>
    <property type="project" value="InterPro"/>
</dbReference>
<name>A0A1J4QE48_9GAMM</name>
<dbReference type="FunFam" id="1.10.8.10:FF:000032">
    <property type="entry name" value="Release factor glutamine methyltransferase"/>
    <property type="match status" value="1"/>
</dbReference>
<sequence>MTLAQWRQWLREQLAGGESPAVDADVLLCHVLARPRSFLLAWPEYEPTPAECERLSALLARRQRGEPVAYLTGEREFWSLALEVSPATLIPRPDTEVIIEAALARLPARPATLVDLGTGTGAIALALKSERPDDTVLAVEFNPEAAALARRNGERLGLAIEVRQGCWFEPLDGLCFDMILSNPPYIDVADPHLQAGDVRFEPASALVAEQHGMADLHHLIVQSRDHLESGGWLLLEHGWQQGALVRDGFAALGYQQIETLRDYGGQERITLAQWPGRLNAENEHQ</sequence>
<proteinExistence type="inferred from homology"/>
<dbReference type="Pfam" id="PF05175">
    <property type="entry name" value="MTS"/>
    <property type="match status" value="1"/>
</dbReference>
<dbReference type="CDD" id="cd02440">
    <property type="entry name" value="AdoMet_MTases"/>
    <property type="match status" value="1"/>
</dbReference>
<comment type="caution">
    <text evidence="8">The sequence shown here is derived from an EMBL/GenBank/DDBJ whole genome shotgun (WGS) entry which is preliminary data.</text>
</comment>
<dbReference type="Gene3D" id="1.10.8.10">
    <property type="entry name" value="DNA helicase RuvA subunit, C-terminal domain"/>
    <property type="match status" value="1"/>
</dbReference>
<feature type="binding site" evidence="5">
    <location>
        <begin position="182"/>
        <end position="185"/>
    </location>
    <ligand>
        <name>substrate</name>
    </ligand>
</feature>
<evidence type="ECO:0000259" key="6">
    <source>
        <dbReference type="Pfam" id="PF05175"/>
    </source>
</evidence>
<dbReference type="InterPro" id="IPR029063">
    <property type="entry name" value="SAM-dependent_MTases_sf"/>
</dbReference>
<dbReference type="GO" id="GO:0102559">
    <property type="term" value="F:peptide chain release factor N(5)-glutamine methyltransferase activity"/>
    <property type="evidence" value="ECO:0007669"/>
    <property type="project" value="UniProtKB-EC"/>
</dbReference>
<keyword evidence="9" id="KW-1185">Reference proteome</keyword>
<comment type="similarity">
    <text evidence="5">Belongs to the protein N5-glutamine methyltransferase family. PrmC subfamily.</text>
</comment>
<accession>A0A1J4QE48</accession>
<dbReference type="OrthoDB" id="9800643at2"/>
<dbReference type="EC" id="2.1.1.297" evidence="5"/>
<evidence type="ECO:0000256" key="4">
    <source>
        <dbReference type="ARBA" id="ARBA00048391"/>
    </source>
</evidence>
<feature type="binding site" evidence="5">
    <location>
        <begin position="117"/>
        <end position="121"/>
    </location>
    <ligand>
        <name>S-adenosyl-L-methionine</name>
        <dbReference type="ChEBI" id="CHEBI:59789"/>
    </ligand>
</feature>
<dbReference type="PROSITE" id="PS00092">
    <property type="entry name" value="N6_MTASE"/>
    <property type="match status" value="1"/>
</dbReference>
<evidence type="ECO:0000256" key="2">
    <source>
        <dbReference type="ARBA" id="ARBA00022679"/>
    </source>
</evidence>
<dbReference type="AlphaFoldDB" id="A0A1J4QE48"/>
<evidence type="ECO:0000256" key="5">
    <source>
        <dbReference type="HAMAP-Rule" id="MF_02126"/>
    </source>
</evidence>
<keyword evidence="3 5" id="KW-0949">S-adenosyl-L-methionine</keyword>
<dbReference type="InterPro" id="IPR019874">
    <property type="entry name" value="RF_methyltr_PrmC"/>
</dbReference>
<protein>
    <recommendedName>
        <fullName evidence="5">Release factor glutamine methyltransferase</fullName>
        <shortName evidence="5">RF MTase</shortName>
        <ecNumber evidence="5">2.1.1.297</ecNumber>
    </recommendedName>
    <alternativeName>
        <fullName evidence="5">N5-glutamine methyltransferase PrmC</fullName>
    </alternativeName>
    <alternativeName>
        <fullName evidence="5">Protein-(glutamine-N5) MTase PrmC</fullName>
    </alternativeName>
    <alternativeName>
        <fullName evidence="5">Protein-glutamine N-methyltransferase PrmC</fullName>
    </alternativeName>
</protein>
<dbReference type="EMBL" id="MDKE01000043">
    <property type="protein sequence ID" value="OIN06690.1"/>
    <property type="molecule type" value="Genomic_DNA"/>
</dbReference>
<keyword evidence="1 5" id="KW-0489">Methyltransferase</keyword>
<gene>
    <name evidence="5" type="primary">prmC</name>
    <name evidence="8" type="ORF">BFR47_17110</name>
</gene>
<dbReference type="InterPro" id="IPR004556">
    <property type="entry name" value="HemK-like"/>
</dbReference>
<dbReference type="InterPro" id="IPR040758">
    <property type="entry name" value="PrmC_N"/>
</dbReference>
<dbReference type="STRING" id="1414654.BFR47_17110"/>
<dbReference type="PANTHER" id="PTHR18895">
    <property type="entry name" value="HEMK METHYLTRANSFERASE"/>
    <property type="match status" value="1"/>
</dbReference>
<evidence type="ECO:0000313" key="8">
    <source>
        <dbReference type="EMBL" id="OIN06690.1"/>
    </source>
</evidence>
<feature type="domain" description="Methyltransferase small" evidence="6">
    <location>
        <begin position="104"/>
        <end position="195"/>
    </location>
</feature>
<dbReference type="RefSeq" id="WP_071473549.1">
    <property type="nucleotide sequence ID" value="NZ_MDKE01000043.1"/>
</dbReference>
<keyword evidence="2 5" id="KW-0808">Transferase</keyword>
<dbReference type="PANTHER" id="PTHR18895:SF74">
    <property type="entry name" value="MTRF1L RELEASE FACTOR GLUTAMINE METHYLTRANSFERASE"/>
    <property type="match status" value="1"/>
</dbReference>
<dbReference type="InterPro" id="IPR050320">
    <property type="entry name" value="N5-glutamine_MTase"/>
</dbReference>
<dbReference type="NCBIfam" id="TIGR03534">
    <property type="entry name" value="RF_mod_PrmC"/>
    <property type="match status" value="1"/>
</dbReference>
<feature type="binding site" evidence="5">
    <location>
        <position position="182"/>
    </location>
    <ligand>
        <name>S-adenosyl-L-methionine</name>
        <dbReference type="ChEBI" id="CHEBI:59789"/>
    </ligand>
</feature>
<dbReference type="Gene3D" id="3.40.50.150">
    <property type="entry name" value="Vaccinia Virus protein VP39"/>
    <property type="match status" value="1"/>
</dbReference>
<feature type="binding site" evidence="5">
    <location>
        <position position="140"/>
    </location>
    <ligand>
        <name>S-adenosyl-L-methionine</name>
        <dbReference type="ChEBI" id="CHEBI:59789"/>
    </ligand>
</feature>
<dbReference type="GO" id="GO:0032259">
    <property type="term" value="P:methylation"/>
    <property type="evidence" value="ECO:0007669"/>
    <property type="project" value="UniProtKB-KW"/>
</dbReference>
<evidence type="ECO:0000256" key="1">
    <source>
        <dbReference type="ARBA" id="ARBA00022603"/>
    </source>
</evidence>
<organism evidence="8 9">
    <name type="scientific">Oceanisphaera psychrotolerans</name>
    <dbReference type="NCBI Taxonomy" id="1414654"/>
    <lineage>
        <taxon>Bacteria</taxon>
        <taxon>Pseudomonadati</taxon>
        <taxon>Pseudomonadota</taxon>
        <taxon>Gammaproteobacteria</taxon>
        <taxon>Aeromonadales</taxon>
        <taxon>Aeromonadaceae</taxon>
        <taxon>Oceanisphaera</taxon>
    </lineage>
</organism>
<comment type="function">
    <text evidence="5">Methylates the class 1 translation termination release factors RF1/PrfA and RF2/PrfB on the glutamine residue of the universally conserved GGQ motif.</text>
</comment>
<dbReference type="FunFam" id="3.40.50.150:FF:000053">
    <property type="entry name" value="Release factor glutamine methyltransferase"/>
    <property type="match status" value="1"/>
</dbReference>
<dbReference type="InterPro" id="IPR002052">
    <property type="entry name" value="DNA_methylase_N6_adenine_CS"/>
</dbReference>
<feature type="binding site" evidence="5">
    <location>
        <position position="167"/>
    </location>
    <ligand>
        <name>S-adenosyl-L-methionine</name>
        <dbReference type="ChEBI" id="CHEBI:59789"/>
    </ligand>
</feature>
<evidence type="ECO:0000256" key="3">
    <source>
        <dbReference type="ARBA" id="ARBA00022691"/>
    </source>
</evidence>
<comment type="catalytic activity">
    <reaction evidence="4 5">
        <text>L-glutaminyl-[peptide chain release factor] + S-adenosyl-L-methionine = N(5)-methyl-L-glutaminyl-[peptide chain release factor] + S-adenosyl-L-homocysteine + H(+)</text>
        <dbReference type="Rhea" id="RHEA:42896"/>
        <dbReference type="Rhea" id="RHEA-COMP:10271"/>
        <dbReference type="Rhea" id="RHEA-COMP:10272"/>
        <dbReference type="ChEBI" id="CHEBI:15378"/>
        <dbReference type="ChEBI" id="CHEBI:30011"/>
        <dbReference type="ChEBI" id="CHEBI:57856"/>
        <dbReference type="ChEBI" id="CHEBI:59789"/>
        <dbReference type="ChEBI" id="CHEBI:61891"/>
        <dbReference type="EC" id="2.1.1.297"/>
    </reaction>
</comment>
<dbReference type="NCBIfam" id="TIGR00536">
    <property type="entry name" value="hemK_fam"/>
    <property type="match status" value="1"/>
</dbReference>
<evidence type="ECO:0000259" key="7">
    <source>
        <dbReference type="Pfam" id="PF17827"/>
    </source>
</evidence>
<dbReference type="HAMAP" id="MF_02126">
    <property type="entry name" value="RF_methyltr_PrmC"/>
    <property type="match status" value="1"/>
</dbReference>